<keyword evidence="10" id="KW-0325">Glycoprotein</keyword>
<evidence type="ECO:0000313" key="15">
    <source>
        <dbReference type="EMBL" id="KAK4508615.1"/>
    </source>
</evidence>
<dbReference type="Pfam" id="PF09260">
    <property type="entry name" value="A_amylase_dom_C"/>
    <property type="match status" value="1"/>
</dbReference>
<dbReference type="PANTHER" id="PTHR10357:SF215">
    <property type="entry name" value="ALPHA-AMYLASE 1"/>
    <property type="match status" value="1"/>
</dbReference>
<dbReference type="InterPro" id="IPR013777">
    <property type="entry name" value="A-amylase-like"/>
</dbReference>
<evidence type="ECO:0000256" key="8">
    <source>
        <dbReference type="ARBA" id="ARBA00022837"/>
    </source>
</evidence>
<evidence type="ECO:0000259" key="14">
    <source>
        <dbReference type="SMART" id="SM00642"/>
    </source>
</evidence>
<evidence type="ECO:0000256" key="6">
    <source>
        <dbReference type="ARBA" id="ARBA00022729"/>
    </source>
</evidence>
<comment type="cofactor">
    <cofactor evidence="2">
        <name>Ca(2+)</name>
        <dbReference type="ChEBI" id="CHEBI:29108"/>
    </cofactor>
</comment>
<evidence type="ECO:0000256" key="5">
    <source>
        <dbReference type="ARBA" id="ARBA00022723"/>
    </source>
</evidence>
<evidence type="ECO:0000256" key="4">
    <source>
        <dbReference type="ARBA" id="ARBA00012595"/>
    </source>
</evidence>
<sequence length="488" mass="54852">MHLCLAFWGLLAHLSTSLARTPDEWRGRSTYQVITDRFARSDGNVTAPCDVTKNEYCGGTWKGIEQKLDYIYNMGFNAIWISPITKNTPTGYHGYYQTDLYTLNENFGTEKDLKDLSDALHERDMYLMVDVVTNHFGSVESDPNIDYSQYYPFNNASYFHPYCEIDYDNQTSAEICWLYSNLPDVRTEDQNVVNAYSTWISQLVANYSIDGIRIDSVKDVDKASMPPFCEAAGVYCLGELSNNDPSYSYPYQSVLNGGGIINYPLYFSFNETFVYKGFSSTEKLAYNIYLDRNNSIDSNLHGTFTENHDNPRIPFHNPDIALAANAIAWTILTDGIPIIYQGQEQHLAGGDDPGCREAMWLAENGSYDDTTLLYNTTAYLNQIRTWAVQHSEGYTHYENVVLNYSEDQIAIRKDVVRFILTFAGVDQPQGTYTTVDAGFPPNSSVVDLISCKTYTSNGAGEVTADIGGGAMVIMMQADFIQGSEMCGY</sequence>
<evidence type="ECO:0000256" key="3">
    <source>
        <dbReference type="ARBA" id="ARBA00008061"/>
    </source>
</evidence>
<keyword evidence="11" id="KW-0119">Carbohydrate metabolism</keyword>
<keyword evidence="5" id="KW-0479">Metal-binding</keyword>
<dbReference type="InterPro" id="IPR017853">
    <property type="entry name" value="GH"/>
</dbReference>
<evidence type="ECO:0000256" key="7">
    <source>
        <dbReference type="ARBA" id="ARBA00022801"/>
    </source>
</evidence>
<evidence type="ECO:0000256" key="10">
    <source>
        <dbReference type="ARBA" id="ARBA00023180"/>
    </source>
</evidence>
<keyword evidence="9" id="KW-1015">Disulfide bond</keyword>
<dbReference type="SMART" id="SM00642">
    <property type="entry name" value="Aamy"/>
    <property type="match status" value="1"/>
</dbReference>
<comment type="similarity">
    <text evidence="3">Belongs to the glycosyl hydrolase 13 family.</text>
</comment>
<name>A0ABR0F5N7_ZASCE</name>
<organism evidence="15 16">
    <name type="scientific">Zasmidium cellare</name>
    <name type="common">Wine cellar mold</name>
    <name type="synonym">Racodium cellare</name>
    <dbReference type="NCBI Taxonomy" id="395010"/>
    <lineage>
        <taxon>Eukaryota</taxon>
        <taxon>Fungi</taxon>
        <taxon>Dikarya</taxon>
        <taxon>Ascomycota</taxon>
        <taxon>Pezizomycotina</taxon>
        <taxon>Dothideomycetes</taxon>
        <taxon>Dothideomycetidae</taxon>
        <taxon>Mycosphaerellales</taxon>
        <taxon>Mycosphaerellaceae</taxon>
        <taxon>Zasmidium</taxon>
    </lineage>
</organism>
<feature type="signal peptide" evidence="13">
    <location>
        <begin position="1"/>
        <end position="19"/>
    </location>
</feature>
<feature type="domain" description="Glycosyl hydrolase family 13 catalytic" evidence="14">
    <location>
        <begin position="32"/>
        <end position="384"/>
    </location>
</feature>
<dbReference type="Pfam" id="PF00128">
    <property type="entry name" value="Alpha-amylase"/>
    <property type="match status" value="2"/>
</dbReference>
<dbReference type="Gene3D" id="2.60.40.1180">
    <property type="entry name" value="Golgi alpha-mannosidase II"/>
    <property type="match status" value="1"/>
</dbReference>
<keyword evidence="7" id="KW-0378">Hydrolase</keyword>
<evidence type="ECO:0000256" key="2">
    <source>
        <dbReference type="ARBA" id="ARBA00001913"/>
    </source>
</evidence>
<dbReference type="Proteomes" id="UP001305779">
    <property type="component" value="Unassembled WGS sequence"/>
</dbReference>
<dbReference type="InterPro" id="IPR013780">
    <property type="entry name" value="Glyco_hydro_b"/>
</dbReference>
<dbReference type="Gene3D" id="3.20.20.80">
    <property type="entry name" value="Glycosidases"/>
    <property type="match status" value="1"/>
</dbReference>
<evidence type="ECO:0000313" key="16">
    <source>
        <dbReference type="Proteomes" id="UP001305779"/>
    </source>
</evidence>
<dbReference type="EMBL" id="JAXOVC010000001">
    <property type="protein sequence ID" value="KAK4508615.1"/>
    <property type="molecule type" value="Genomic_DNA"/>
</dbReference>
<dbReference type="EC" id="3.2.1.1" evidence="4"/>
<evidence type="ECO:0000256" key="11">
    <source>
        <dbReference type="ARBA" id="ARBA00023277"/>
    </source>
</evidence>
<comment type="catalytic activity">
    <reaction evidence="1">
        <text>Endohydrolysis of (1-&gt;4)-alpha-D-glucosidic linkages in polysaccharides containing three or more (1-&gt;4)-alpha-linked D-glucose units.</text>
        <dbReference type="EC" id="3.2.1.1"/>
    </reaction>
</comment>
<gene>
    <name evidence="15" type="ORF">PRZ48_002354</name>
</gene>
<keyword evidence="12" id="KW-0326">Glycosidase</keyword>
<accession>A0ABR0F5N7</accession>
<feature type="chain" id="PRO_5046499004" description="alpha-amylase" evidence="13">
    <location>
        <begin position="20"/>
        <end position="488"/>
    </location>
</feature>
<dbReference type="CDD" id="cd11319">
    <property type="entry name" value="AmyAc_euk_AmyA"/>
    <property type="match status" value="1"/>
</dbReference>
<dbReference type="InterPro" id="IPR006047">
    <property type="entry name" value="GH13_cat_dom"/>
</dbReference>
<dbReference type="InterPro" id="IPR015340">
    <property type="entry name" value="A_amylase_C_dom"/>
</dbReference>
<dbReference type="PANTHER" id="PTHR10357">
    <property type="entry name" value="ALPHA-AMYLASE FAMILY MEMBER"/>
    <property type="match status" value="1"/>
</dbReference>
<reference evidence="15 16" key="1">
    <citation type="journal article" date="2023" name="G3 (Bethesda)">
        <title>A chromosome-level genome assembly of Zasmidium syzygii isolated from banana leaves.</title>
        <authorList>
            <person name="van Westerhoven A.C."/>
            <person name="Mehrabi R."/>
            <person name="Talebi R."/>
            <person name="Steentjes M.B.F."/>
            <person name="Corcolon B."/>
            <person name="Chong P.A."/>
            <person name="Kema G.H.J."/>
            <person name="Seidl M.F."/>
        </authorList>
    </citation>
    <scope>NUCLEOTIDE SEQUENCE [LARGE SCALE GENOMIC DNA]</scope>
    <source>
        <strain evidence="15 16">P124</strain>
    </source>
</reference>
<evidence type="ECO:0000256" key="9">
    <source>
        <dbReference type="ARBA" id="ARBA00023157"/>
    </source>
</evidence>
<keyword evidence="6 13" id="KW-0732">Signal</keyword>
<keyword evidence="16" id="KW-1185">Reference proteome</keyword>
<protein>
    <recommendedName>
        <fullName evidence="4">alpha-amylase</fullName>
        <ecNumber evidence="4">3.2.1.1</ecNumber>
    </recommendedName>
</protein>
<dbReference type="PIRSF" id="PIRSF001024">
    <property type="entry name" value="Alph-amyl_fung"/>
    <property type="match status" value="1"/>
</dbReference>
<keyword evidence="8" id="KW-0106">Calcium</keyword>
<evidence type="ECO:0000256" key="1">
    <source>
        <dbReference type="ARBA" id="ARBA00000548"/>
    </source>
</evidence>
<comment type="caution">
    <text evidence="15">The sequence shown here is derived from an EMBL/GenBank/DDBJ whole genome shotgun (WGS) entry which is preliminary data.</text>
</comment>
<evidence type="ECO:0000256" key="12">
    <source>
        <dbReference type="ARBA" id="ARBA00023295"/>
    </source>
</evidence>
<dbReference type="SUPFAM" id="SSF51445">
    <property type="entry name" value="(Trans)glycosidases"/>
    <property type="match status" value="1"/>
</dbReference>
<dbReference type="SUPFAM" id="SSF51011">
    <property type="entry name" value="Glycosyl hydrolase domain"/>
    <property type="match status" value="1"/>
</dbReference>
<evidence type="ECO:0000256" key="13">
    <source>
        <dbReference type="SAM" id="SignalP"/>
    </source>
</evidence>
<proteinExistence type="inferred from homology"/>